<reference evidence="1" key="1">
    <citation type="submission" date="2022-02" db="EMBL/GenBank/DDBJ databases">
        <title>Plant Genome Project.</title>
        <authorList>
            <person name="Zhang R.-G."/>
        </authorList>
    </citation>
    <scope>NUCLEOTIDE SEQUENCE</scope>
    <source>
        <strain evidence="1">AT1</strain>
    </source>
</reference>
<dbReference type="Proteomes" id="UP001062846">
    <property type="component" value="Chromosome 5"/>
</dbReference>
<sequence length="181" mass="19793">MSGVFIGHLGLGQAQNGAPIRLQHMSPLYLQVLDKLVLPRKLFRGRARISATLPPSQATRNSPIPAGARISRTGGPKQGFIPVKPITPTNEWEDNRPRKHPFSRLYSSPDLKQTLNHAVEDDDDVSAVVGIFGRGIAAGVRIKKKNAAGACLLLTVLMLCQRPNLFWVRERNGSLAFVADL</sequence>
<proteinExistence type="predicted"/>
<organism evidence="1 2">
    <name type="scientific">Rhododendron molle</name>
    <name type="common">Chinese azalea</name>
    <name type="synonym">Azalea mollis</name>
    <dbReference type="NCBI Taxonomy" id="49168"/>
    <lineage>
        <taxon>Eukaryota</taxon>
        <taxon>Viridiplantae</taxon>
        <taxon>Streptophyta</taxon>
        <taxon>Embryophyta</taxon>
        <taxon>Tracheophyta</taxon>
        <taxon>Spermatophyta</taxon>
        <taxon>Magnoliopsida</taxon>
        <taxon>eudicotyledons</taxon>
        <taxon>Gunneridae</taxon>
        <taxon>Pentapetalae</taxon>
        <taxon>asterids</taxon>
        <taxon>Ericales</taxon>
        <taxon>Ericaceae</taxon>
        <taxon>Ericoideae</taxon>
        <taxon>Rhodoreae</taxon>
        <taxon>Rhododendron</taxon>
    </lineage>
</organism>
<accession>A0ACC0NT47</accession>
<evidence type="ECO:0000313" key="2">
    <source>
        <dbReference type="Proteomes" id="UP001062846"/>
    </source>
</evidence>
<dbReference type="EMBL" id="CM046392">
    <property type="protein sequence ID" value="KAI8556156.1"/>
    <property type="molecule type" value="Genomic_DNA"/>
</dbReference>
<gene>
    <name evidence="1" type="ORF">RHMOL_Rhmol05G0230100</name>
</gene>
<evidence type="ECO:0000313" key="1">
    <source>
        <dbReference type="EMBL" id="KAI8556156.1"/>
    </source>
</evidence>
<protein>
    <submittedName>
        <fullName evidence="1">Uncharacterized protein</fullName>
    </submittedName>
</protein>
<comment type="caution">
    <text evidence="1">The sequence shown here is derived from an EMBL/GenBank/DDBJ whole genome shotgun (WGS) entry which is preliminary data.</text>
</comment>
<name>A0ACC0NT47_RHOML</name>
<keyword evidence="2" id="KW-1185">Reference proteome</keyword>